<keyword evidence="1" id="KW-1133">Transmembrane helix</keyword>
<keyword evidence="1" id="KW-0812">Transmembrane</keyword>
<evidence type="ECO:0000256" key="1">
    <source>
        <dbReference type="SAM" id="Phobius"/>
    </source>
</evidence>
<geneLocation type="chloroplast" evidence="2"/>
<dbReference type="EMBL" id="MH898672">
    <property type="protein sequence ID" value="AYQ93596.1"/>
    <property type="molecule type" value="Genomic_DNA"/>
</dbReference>
<evidence type="ECO:0000313" key="2">
    <source>
        <dbReference type="EMBL" id="AYQ93596.1"/>
    </source>
</evidence>
<dbReference type="GO" id="GO:0090615">
    <property type="term" value="P:mitochondrial mRNA processing"/>
    <property type="evidence" value="ECO:0007669"/>
    <property type="project" value="TreeGrafter"/>
</dbReference>
<organism evidence="2">
    <name type="scientific">Lepocinclis steinii</name>
    <dbReference type="NCBI Taxonomy" id="459226"/>
    <lineage>
        <taxon>Eukaryota</taxon>
        <taxon>Discoba</taxon>
        <taxon>Euglenozoa</taxon>
        <taxon>Euglenida</taxon>
        <taxon>Spirocuta</taxon>
        <taxon>Euglenophyceae</taxon>
        <taxon>Euglenales</taxon>
        <taxon>Phacaceae</taxon>
        <taxon>Lepocinclis</taxon>
    </lineage>
</organism>
<keyword evidence="2" id="KW-0934">Plastid</keyword>
<dbReference type="GeneID" id="38462590"/>
<name>A0A3G3LLL1_9EUGL</name>
<dbReference type="GO" id="GO:0005739">
    <property type="term" value="C:mitochondrion"/>
    <property type="evidence" value="ECO:0007669"/>
    <property type="project" value="TreeGrafter"/>
</dbReference>
<sequence length="727" mass="88009">MLDTRFLFKEMSTSYFLYYSWIELKVLANLDIGSKYRHISLRWFTKASFLLKSGLYDYSSNKLTIFKVKLSKKKDLINLRNKIIEMAIFNIIYPFFYTYTFRKNFLLLNDLCFTLESKKMVYPFFNNSCSKISSYFSLKSHLFASRAFMSLSLRKRGLRQIFFTLEKIKKWNTSILYFIKFDVLKSSSFVSKNRLKNIFLRIIKDRHIWDEISKMMNSSFIKPFDYNSIIGDNYNDINSLSFLLFNIYLSELDLYLFNLTTYFNSKYTLFKNFFYTKLFKFNQSVIDFPLKVNYLCLNDRRNYVNLPLKLNQTCFNSFYFQKDIYYARYLNYFLIGAICSSVFLTKLKFKVISYLRGNLKLEINNFYLLSCNSRSIYFLGYKIALTDFNFCNTDSTLSNEKEKLNKKIFSRLSSFKISTNKVFLTRIYYEFFFQIDFCLKNSFRSLFRHKFKDFYLRLFCYEAIKGFYSRKEGCLYNFNSLLESEKYLKAYFFDLFLFKVKKIISVSELYIYPYLYKSYLPTDLSFNLLLREFNVNSSFLYYSLFDLVADRSIYLRSYFGVKKSIFSGFLFSELDLLNTNNYYLNMKKITLTNFSIIRILIPTELVISKLRQLGFFHPFLNRAIGNISFFRFEDYEIIMVFNYFSYIFLIWYKKAFNFYKVKVILTLLTKSCFFTLSRKHKKSRYWINKVYTVALLNNYYSIFQGFDKFSLMKIKSFYLYENFFLNF</sequence>
<dbReference type="PANTHER" id="PTHR33642:SF4">
    <property type="entry name" value="COX1_OXI3 INTRON 1 PROTEIN-RELATED"/>
    <property type="match status" value="1"/>
</dbReference>
<feature type="transmembrane region" description="Helical" evidence="1">
    <location>
        <begin position="635"/>
        <end position="652"/>
    </location>
</feature>
<dbReference type="GO" id="GO:0006315">
    <property type="term" value="P:homing of group II introns"/>
    <property type="evidence" value="ECO:0007669"/>
    <property type="project" value="TreeGrafter"/>
</dbReference>
<protein>
    <submittedName>
        <fullName evidence="2">Maturase</fullName>
    </submittedName>
</protein>
<keyword evidence="1" id="KW-0472">Membrane</keyword>
<dbReference type="AlphaFoldDB" id="A0A3G3LLL1"/>
<keyword evidence="2" id="KW-0150">Chloroplast</keyword>
<dbReference type="GO" id="GO:0003964">
    <property type="term" value="F:RNA-directed DNA polymerase activity"/>
    <property type="evidence" value="ECO:0007669"/>
    <property type="project" value="TreeGrafter"/>
</dbReference>
<proteinExistence type="predicted"/>
<accession>A0A3G3LLL1</accession>
<reference evidence="2" key="1">
    <citation type="journal article" date="2018" name="Sci. Rep.">
        <title>Dynamic evolution of inverted repeats in Euglenophyta plastid genomes.</title>
        <authorList>
            <person name="Karnkowska A."/>
            <person name="Bennett M.S."/>
            <person name="Triemer R.E."/>
        </authorList>
    </citation>
    <scope>NUCLEOTIDE SEQUENCE</scope>
</reference>
<dbReference type="PANTHER" id="PTHR33642">
    <property type="entry name" value="COX1/OXI3 INTRON 1 PROTEIN-RELATED"/>
    <property type="match status" value="1"/>
</dbReference>
<dbReference type="RefSeq" id="YP_009541082.1">
    <property type="nucleotide sequence ID" value="NC_039971.1"/>
</dbReference>